<name>A0A9X2H1D6_9MICO</name>
<dbReference type="RefSeq" id="WP_156997396.1">
    <property type="nucleotide sequence ID" value="NZ_BAAANU010000034.1"/>
</dbReference>
<accession>A0A9X2H1D6</accession>
<dbReference type="AlphaFoldDB" id="A0A9X2H1D6"/>
<evidence type="ECO:0008006" key="3">
    <source>
        <dbReference type="Google" id="ProtNLM"/>
    </source>
</evidence>
<dbReference type="Proteomes" id="UP001139722">
    <property type="component" value="Unassembled WGS sequence"/>
</dbReference>
<keyword evidence="2" id="KW-1185">Reference proteome</keyword>
<comment type="caution">
    <text evidence="1">The sequence shown here is derived from an EMBL/GenBank/DDBJ whole genome shotgun (WGS) entry which is preliminary data.</text>
</comment>
<sequence>MSELTAVDILLEPDQSMLARAQSENDRMLTSIPSPPGFHLDEHHRPHITTLQRYVRTAALDEVYAAIEVVLSTLDLSHLTFSAEKIEHMEVQPGVGIAAVVVKPGKEVLDFQSRLIEALRPFTESGGTAAAYVRTDAEPDINNTTITYIENYVPDHSGANYLAHVTVGIAKLTDLTEIEATPFEPLTFSVGGVSIYQLGNNGTAARLLKSFS</sequence>
<dbReference type="OrthoDB" id="268668at2"/>
<reference evidence="1" key="1">
    <citation type="submission" date="2022-06" db="EMBL/GenBank/DDBJ databases">
        <title>Sequencing the genomes of 1000 actinobacteria strains.</title>
        <authorList>
            <person name="Klenk H.-P."/>
        </authorList>
    </citation>
    <scope>NUCLEOTIDE SEQUENCE</scope>
    <source>
        <strain evidence="1">DSM 22016</strain>
    </source>
</reference>
<dbReference type="EMBL" id="JAMZDY010000001">
    <property type="protein sequence ID" value="MCP2372532.1"/>
    <property type="molecule type" value="Genomic_DNA"/>
</dbReference>
<organism evidence="1 2">
    <name type="scientific">Agromyces terreus</name>
    <dbReference type="NCBI Taxonomy" id="424795"/>
    <lineage>
        <taxon>Bacteria</taxon>
        <taxon>Bacillati</taxon>
        <taxon>Actinomycetota</taxon>
        <taxon>Actinomycetes</taxon>
        <taxon>Micrococcales</taxon>
        <taxon>Microbacteriaceae</taxon>
        <taxon>Agromyces</taxon>
    </lineage>
</organism>
<evidence type="ECO:0000313" key="1">
    <source>
        <dbReference type="EMBL" id="MCP2372532.1"/>
    </source>
</evidence>
<proteinExistence type="predicted"/>
<gene>
    <name evidence="1" type="ORF">BJ978_003208</name>
</gene>
<evidence type="ECO:0000313" key="2">
    <source>
        <dbReference type="Proteomes" id="UP001139722"/>
    </source>
</evidence>
<protein>
    <recommendedName>
        <fullName evidence="3">2'-5' RNA ligase superfamily protein</fullName>
    </recommendedName>
</protein>